<proteinExistence type="predicted"/>
<keyword evidence="1" id="KW-0812">Transmembrane</keyword>
<evidence type="ECO:0000313" key="2">
    <source>
        <dbReference type="EMBL" id="SVA17033.1"/>
    </source>
</evidence>
<sequence>MDLISWVKDRLIERTTWDGGVCVALGFLVLFMAPLAKIVAGAAIVYGAWTIWKGE</sequence>
<dbReference type="AlphaFoldDB" id="A0A381TSJ9"/>
<protein>
    <submittedName>
        <fullName evidence="2">Uncharacterized protein</fullName>
    </submittedName>
</protein>
<dbReference type="EMBL" id="UINC01004813">
    <property type="protein sequence ID" value="SVA17033.1"/>
    <property type="molecule type" value="Genomic_DNA"/>
</dbReference>
<organism evidence="2">
    <name type="scientific">marine metagenome</name>
    <dbReference type="NCBI Taxonomy" id="408172"/>
    <lineage>
        <taxon>unclassified sequences</taxon>
        <taxon>metagenomes</taxon>
        <taxon>ecological metagenomes</taxon>
    </lineage>
</organism>
<feature type="transmembrane region" description="Helical" evidence="1">
    <location>
        <begin position="21"/>
        <end position="49"/>
    </location>
</feature>
<evidence type="ECO:0000256" key="1">
    <source>
        <dbReference type="SAM" id="Phobius"/>
    </source>
</evidence>
<gene>
    <name evidence="2" type="ORF">METZ01_LOCUS69887</name>
</gene>
<keyword evidence="1" id="KW-1133">Transmembrane helix</keyword>
<name>A0A381TSJ9_9ZZZZ</name>
<keyword evidence="1" id="KW-0472">Membrane</keyword>
<reference evidence="2" key="1">
    <citation type="submission" date="2018-05" db="EMBL/GenBank/DDBJ databases">
        <authorList>
            <person name="Lanie J.A."/>
            <person name="Ng W.-L."/>
            <person name="Kazmierczak K.M."/>
            <person name="Andrzejewski T.M."/>
            <person name="Davidsen T.M."/>
            <person name="Wayne K.J."/>
            <person name="Tettelin H."/>
            <person name="Glass J.I."/>
            <person name="Rusch D."/>
            <person name="Podicherti R."/>
            <person name="Tsui H.-C.T."/>
            <person name="Winkler M.E."/>
        </authorList>
    </citation>
    <scope>NUCLEOTIDE SEQUENCE</scope>
</reference>
<accession>A0A381TSJ9</accession>